<dbReference type="Proteomes" id="UP000019760">
    <property type="component" value="Unassembled WGS sequence"/>
</dbReference>
<dbReference type="RefSeq" id="WP_042059058.1">
    <property type="nucleotide sequence ID" value="NZ_BAND01000059.1"/>
</dbReference>
<keyword evidence="2" id="KW-1185">Reference proteome</keyword>
<reference evidence="2" key="1">
    <citation type="journal article" date="2014" name="FEMS Microbiol. Lett.">
        <title>Draft Genomic DNA Sequence of the Facultatively Methylotrophic Bacterium Acidomonas methanolica type strain MB58.</title>
        <authorList>
            <person name="Higashiura N."/>
            <person name="Hadano H."/>
            <person name="Hirakawa H."/>
            <person name="Matsutani M."/>
            <person name="Takabe S."/>
            <person name="Matsushita K."/>
            <person name="Azuma Y."/>
        </authorList>
    </citation>
    <scope>NUCLEOTIDE SEQUENCE [LARGE SCALE GENOMIC DNA]</scope>
    <source>
        <strain evidence="2">MB58</strain>
    </source>
</reference>
<evidence type="ECO:0000313" key="2">
    <source>
        <dbReference type="Proteomes" id="UP000019760"/>
    </source>
</evidence>
<organism evidence="1 2">
    <name type="scientific">Acidomonas methanolica NBRC 104435</name>
    <dbReference type="NCBI Taxonomy" id="1231351"/>
    <lineage>
        <taxon>Bacteria</taxon>
        <taxon>Pseudomonadati</taxon>
        <taxon>Pseudomonadota</taxon>
        <taxon>Alphaproteobacteria</taxon>
        <taxon>Acetobacterales</taxon>
        <taxon>Acetobacteraceae</taxon>
        <taxon>Acidomonas</taxon>
    </lineage>
</organism>
<dbReference type="EMBL" id="BAND01000059">
    <property type="protein sequence ID" value="GAJ29342.1"/>
    <property type="molecule type" value="Genomic_DNA"/>
</dbReference>
<comment type="caution">
    <text evidence="1">The sequence shown here is derived from an EMBL/GenBank/DDBJ whole genome shotgun (WGS) entry which is preliminary data.</text>
</comment>
<proteinExistence type="predicted"/>
<protein>
    <submittedName>
        <fullName evidence="1">Uncharacterized protein</fullName>
    </submittedName>
</protein>
<gene>
    <name evidence="1" type="ORF">Amme_059_061</name>
</gene>
<dbReference type="AlphaFoldDB" id="A0A023D5D0"/>
<evidence type="ECO:0000313" key="1">
    <source>
        <dbReference type="EMBL" id="GAJ29342.1"/>
    </source>
</evidence>
<reference evidence="1 2" key="2">
    <citation type="journal article" date="2014" name="FEMS Microbiol. Lett.">
        <title>Draft genomic DNA sequence of the facultatively methylotrophic bacterium Acidomonas methanolica type strain MB58.</title>
        <authorList>
            <person name="Higashiura N."/>
            <person name="Hadano H."/>
            <person name="Hirakawa H."/>
            <person name="Matsutani M."/>
            <person name="Takabe S."/>
            <person name="Matsushita K."/>
            <person name="Azuma Y."/>
        </authorList>
    </citation>
    <scope>NUCLEOTIDE SEQUENCE [LARGE SCALE GENOMIC DNA]</scope>
    <source>
        <strain evidence="1 2">MB58</strain>
    </source>
</reference>
<dbReference type="OrthoDB" id="9012378at2"/>
<sequence>MANNYYDATGVLFLDRVTPVIHALFGPYALDPSHPGGGRIYIARISETNDPLWEHVAEGLKDLAVELDLAVPASDGDLSIEPLLRLLATHFKSDDNEDLETLIERHGFEDTADLDALFLLATCFDDGHNLTAISFEGCWHRSKPRLYEFGGDGEFISREVCLFGSSSEILTLASGLRQAVLDQQIEAATDLILREILNRLNGIQDAGFRTQLHQRLADRLFDQT</sequence>
<accession>A0A023D5D0</accession>
<name>A0A023D5D0_ACIMT</name>